<name>A0ABU7KHW2_9ACTN</name>
<evidence type="ECO:0000313" key="3">
    <source>
        <dbReference type="EMBL" id="MES0837904.1"/>
    </source>
</evidence>
<dbReference type="Proteomes" id="UP001348641">
    <property type="component" value="Unassembled WGS sequence"/>
</dbReference>
<dbReference type="RefSeq" id="WP_330156200.1">
    <property type="nucleotide sequence ID" value="NZ_BAAAJA010000006.1"/>
</dbReference>
<evidence type="ECO:0000313" key="2">
    <source>
        <dbReference type="EMBL" id="MEE2048888.1"/>
    </source>
</evidence>
<gene>
    <name evidence="3" type="ORF">ABUK86_29320</name>
    <name evidence="2" type="ORF">Q8A49_00045</name>
</gene>
<feature type="domain" description="DUF397" evidence="1">
    <location>
        <begin position="3"/>
        <end position="23"/>
    </location>
</feature>
<sequence>MIQWFKSSYSGGDNNCVEVGRAPMPLAPTSLWHTASYTNDRGACVEVSEGPVTGVRDTKHRELGALFFAAPEWQAFLGTARRDLP</sequence>
<comment type="caution">
    <text evidence="2">The sequence shown here is derived from an EMBL/GenBank/DDBJ whole genome shotgun (WGS) entry which is preliminary data.</text>
</comment>
<organism evidence="2 4">
    <name type="scientific">Nocardiopsis tropica</name>
    <dbReference type="NCBI Taxonomy" id="109330"/>
    <lineage>
        <taxon>Bacteria</taxon>
        <taxon>Bacillati</taxon>
        <taxon>Actinomycetota</taxon>
        <taxon>Actinomycetes</taxon>
        <taxon>Streptosporangiales</taxon>
        <taxon>Nocardiopsidaceae</taxon>
        <taxon>Nocardiopsis</taxon>
    </lineage>
</organism>
<dbReference type="InterPro" id="IPR007278">
    <property type="entry name" value="DUF397"/>
</dbReference>
<reference evidence="3 5" key="2">
    <citation type="submission" date="2024-06" db="EMBL/GenBank/DDBJ databases">
        <authorList>
            <person name="Bataeva Y.V."/>
            <person name="Grigorian L.N."/>
            <person name="Solomentsev V.I."/>
        </authorList>
    </citation>
    <scope>NUCLEOTIDE SEQUENCE [LARGE SCALE GENOMIC DNA]</scope>
    <source>
        <strain evidence="3">SCPM-O-B-12605</strain>
        <strain evidence="5">SCPM-O-B-12605 (RCAM04882)</strain>
    </source>
</reference>
<reference evidence="2 4" key="1">
    <citation type="submission" date="2023-07" db="EMBL/GenBank/DDBJ databases">
        <authorList>
            <person name="Girao M."/>
            <person name="Carvalho M.F."/>
        </authorList>
    </citation>
    <scope>NUCLEOTIDE SEQUENCE [LARGE SCALE GENOMIC DNA]</scope>
    <source>
        <strain evidence="2 4">66/93</strain>
    </source>
</reference>
<keyword evidence="5" id="KW-1185">Reference proteome</keyword>
<dbReference type="EMBL" id="JBEQNB010000022">
    <property type="protein sequence ID" value="MES0837904.1"/>
    <property type="molecule type" value="Genomic_DNA"/>
</dbReference>
<dbReference type="Pfam" id="PF04149">
    <property type="entry name" value="DUF397"/>
    <property type="match status" value="2"/>
</dbReference>
<evidence type="ECO:0000313" key="5">
    <source>
        <dbReference type="Proteomes" id="UP001432401"/>
    </source>
</evidence>
<feature type="domain" description="DUF397" evidence="1">
    <location>
        <begin position="32"/>
        <end position="81"/>
    </location>
</feature>
<dbReference type="EMBL" id="JAUUCC010000001">
    <property type="protein sequence ID" value="MEE2048888.1"/>
    <property type="molecule type" value="Genomic_DNA"/>
</dbReference>
<protein>
    <submittedName>
        <fullName evidence="2">DUF397 domain-containing protein</fullName>
    </submittedName>
</protein>
<dbReference type="Proteomes" id="UP001432401">
    <property type="component" value="Unassembled WGS sequence"/>
</dbReference>
<evidence type="ECO:0000313" key="4">
    <source>
        <dbReference type="Proteomes" id="UP001348641"/>
    </source>
</evidence>
<accession>A0ABU7KHW2</accession>
<evidence type="ECO:0000259" key="1">
    <source>
        <dbReference type="Pfam" id="PF04149"/>
    </source>
</evidence>
<proteinExistence type="predicted"/>